<reference evidence="1" key="1">
    <citation type="journal article" date="2018" name="Genome Biol. Evol.">
        <title>Genomics and development of Lentinus tigrinus, a white-rot wood-decaying mushroom with dimorphic fruiting bodies.</title>
        <authorList>
            <person name="Wu B."/>
            <person name="Xu Z."/>
            <person name="Knudson A."/>
            <person name="Carlson A."/>
            <person name="Chen N."/>
            <person name="Kovaka S."/>
            <person name="LaButti K."/>
            <person name="Lipzen A."/>
            <person name="Pennachio C."/>
            <person name="Riley R."/>
            <person name="Schakwitz W."/>
            <person name="Umezawa K."/>
            <person name="Ohm R.A."/>
            <person name="Grigoriev I.V."/>
            <person name="Nagy L.G."/>
            <person name="Gibbons J."/>
            <person name="Hibbett D."/>
        </authorList>
    </citation>
    <scope>NUCLEOTIDE SEQUENCE [LARGE SCALE GENOMIC DNA]</scope>
    <source>
        <strain evidence="1">ALCF2SS1-6</strain>
    </source>
</reference>
<dbReference type="Proteomes" id="UP000313359">
    <property type="component" value="Unassembled WGS sequence"/>
</dbReference>
<accession>A0A5C2SK31</accession>
<dbReference type="STRING" id="1328759.A0A5C2SK31"/>
<keyword evidence="2" id="KW-1185">Reference proteome</keyword>
<sequence length="349" mass="39301">MKSAFNINCRLSRFFDDPLAFRSLQARTSTLISGSTALQFFDRTLYANSGLDLFVHKPHRREVGRWLLQSGYTFVPDSFQDPDFEITIFDSISLTPDSLHALDGIASMLIFVKRFADIDGGPGCTRSIRLVVAENTPMDVILSTHSTCVMNVIAFDKAYCLFPRATLEARCSLLSSSSKGVYRNRGQALAKYIQRGFNMTFSLPPGDQFSRVPMFPLGWRWLDDDNTWVIRLDTVGIDRPVAANALSLPLIHDPSVVCNWQVLYRPTKGATMQYSVMKSDLLQYGYVITDQDLSAYLGRYMALKHQEEEVKRGPNSAVWALHDADLPEVCQNLIYSLALRKLSCLKLGL</sequence>
<dbReference type="AlphaFoldDB" id="A0A5C2SK31"/>
<protein>
    <submittedName>
        <fullName evidence="1">Uncharacterized protein</fullName>
    </submittedName>
</protein>
<dbReference type="EMBL" id="ML122255">
    <property type="protein sequence ID" value="RPD63614.1"/>
    <property type="molecule type" value="Genomic_DNA"/>
</dbReference>
<dbReference type="OrthoDB" id="3041043at2759"/>
<name>A0A5C2SK31_9APHY</name>
<gene>
    <name evidence="1" type="ORF">L227DRAFT_496572</name>
</gene>
<organism evidence="1 2">
    <name type="scientific">Lentinus tigrinus ALCF2SS1-6</name>
    <dbReference type="NCBI Taxonomy" id="1328759"/>
    <lineage>
        <taxon>Eukaryota</taxon>
        <taxon>Fungi</taxon>
        <taxon>Dikarya</taxon>
        <taxon>Basidiomycota</taxon>
        <taxon>Agaricomycotina</taxon>
        <taxon>Agaricomycetes</taxon>
        <taxon>Polyporales</taxon>
        <taxon>Polyporaceae</taxon>
        <taxon>Lentinus</taxon>
    </lineage>
</organism>
<evidence type="ECO:0000313" key="1">
    <source>
        <dbReference type="EMBL" id="RPD63614.1"/>
    </source>
</evidence>
<evidence type="ECO:0000313" key="2">
    <source>
        <dbReference type="Proteomes" id="UP000313359"/>
    </source>
</evidence>
<proteinExistence type="predicted"/>